<dbReference type="RefSeq" id="WP_076944203.1">
    <property type="nucleotide sequence ID" value="NZ_MOXD01000018.1"/>
</dbReference>
<dbReference type="OrthoDB" id="345640at2"/>
<feature type="transmembrane region" description="Helical" evidence="4">
    <location>
        <begin position="7"/>
        <end position="25"/>
    </location>
</feature>
<dbReference type="STRING" id="2034155.BMI79_20915"/>
<dbReference type="PRINTS" id="PR01021">
    <property type="entry name" value="OMPADOMAIN"/>
</dbReference>
<name>A0A1S8CF11_9GAMM</name>
<keyword evidence="2 3" id="KW-0472">Membrane</keyword>
<dbReference type="CDD" id="cd07185">
    <property type="entry name" value="OmpA_C-like"/>
    <property type="match status" value="1"/>
</dbReference>
<comment type="subcellular location">
    <subcellularLocation>
        <location evidence="1">Cell outer membrane</location>
    </subcellularLocation>
</comment>
<dbReference type="PROSITE" id="PS51123">
    <property type="entry name" value="OMPA_2"/>
    <property type="match status" value="1"/>
</dbReference>
<sequence length="573" mass="62384">MYPRWRQALWAWAGLLASILCLVFLPFSPLIRWAAFLLVVVTCGFGLWRAGRQPEVALADSRFNGLPADTTRLPVVLVCGDGLASLFGTETLRQSAQGYWLRVGDSSQLRQCVRQLLWQRPAWAAQLAVMVSVNPQQQTDARALSTALHELRWQLGQLRRDTRCPLPLLLCSTVATSLAATPVWLSQQQAPPVTLWPSVTQLETLADWQCQGSHTGQAERMMQAVLFRHHQNWLQAQVLPALQTHSDEVAAVSPQQVVLHQVAGLQGQAAASLWQQWLAAHTALTRVAGWHPEPVTDGRALPFPDFLFSTLPMGSGVSPRQYALRHAVTLLGVAAVVALCSSAWQNRQLVQRVAFDIHHYDSVEMKDHDLKARAVAVLRQDMALLDEQFRNGEPLRLGLGLYQGERLRQPLMAAIKGYVPPAPAAVSLAASTVDTLQTVQLDSLSLFDTGKATLKPDATKVLVAALLNIKAKPGELIVVAGHTDSAGDAHTNQPLSLKRAEAVRDWMVQNSAVPARCFAVQGFGATQPVASNETAAGRAANRRVEITLVPAASACPEPGSITGSPEHVTLLRQ</sequence>
<evidence type="ECO:0000259" key="5">
    <source>
        <dbReference type="PROSITE" id="PS51123"/>
    </source>
</evidence>
<dbReference type="PANTHER" id="PTHR30329:SF20">
    <property type="entry name" value="EXPORTED PROTEIN"/>
    <property type="match status" value="1"/>
</dbReference>
<evidence type="ECO:0000313" key="7">
    <source>
        <dbReference type="Proteomes" id="UP000216021"/>
    </source>
</evidence>
<dbReference type="InterPro" id="IPR050330">
    <property type="entry name" value="Bact_OuterMem_StrucFunc"/>
</dbReference>
<dbReference type="SUPFAM" id="SSF103088">
    <property type="entry name" value="OmpA-like"/>
    <property type="match status" value="1"/>
</dbReference>
<dbReference type="GO" id="GO:0009279">
    <property type="term" value="C:cell outer membrane"/>
    <property type="evidence" value="ECO:0007669"/>
    <property type="project" value="UniProtKB-SubCell"/>
</dbReference>
<dbReference type="EMBL" id="MOXD01000018">
    <property type="protein sequence ID" value="OMQ19616.1"/>
    <property type="molecule type" value="Genomic_DNA"/>
</dbReference>
<comment type="caution">
    <text evidence="6">The sequence shown here is derived from an EMBL/GenBank/DDBJ whole genome shotgun (WGS) entry which is preliminary data.</text>
</comment>
<dbReference type="InterPro" id="IPR036737">
    <property type="entry name" value="OmpA-like_sf"/>
</dbReference>
<dbReference type="InterPro" id="IPR006665">
    <property type="entry name" value="OmpA-like"/>
</dbReference>
<dbReference type="Pfam" id="PF00691">
    <property type="entry name" value="OmpA"/>
    <property type="match status" value="1"/>
</dbReference>
<evidence type="ECO:0000256" key="3">
    <source>
        <dbReference type="PROSITE-ProRule" id="PRU00473"/>
    </source>
</evidence>
<feature type="domain" description="OmpA-like" evidence="5">
    <location>
        <begin position="434"/>
        <end position="552"/>
    </location>
</feature>
<keyword evidence="4" id="KW-1133">Transmembrane helix</keyword>
<evidence type="ECO:0000256" key="1">
    <source>
        <dbReference type="ARBA" id="ARBA00004442"/>
    </source>
</evidence>
<dbReference type="Proteomes" id="UP000216021">
    <property type="component" value="Unassembled WGS sequence"/>
</dbReference>
<gene>
    <name evidence="6" type="ORF">BMI79_20915</name>
</gene>
<accession>A0A1S8CF11</accession>
<protein>
    <recommendedName>
        <fullName evidence="5">OmpA-like domain-containing protein</fullName>
    </recommendedName>
</protein>
<evidence type="ECO:0000313" key="6">
    <source>
        <dbReference type="EMBL" id="OMQ19616.1"/>
    </source>
</evidence>
<dbReference type="InterPro" id="IPR006664">
    <property type="entry name" value="OMP_bac"/>
</dbReference>
<evidence type="ECO:0000256" key="2">
    <source>
        <dbReference type="ARBA" id="ARBA00023136"/>
    </source>
</evidence>
<proteinExistence type="predicted"/>
<dbReference type="Gene3D" id="3.30.1330.60">
    <property type="entry name" value="OmpA-like domain"/>
    <property type="match status" value="1"/>
</dbReference>
<dbReference type="AlphaFoldDB" id="A0A1S8CF11"/>
<reference evidence="6 7" key="1">
    <citation type="submission" date="2016-11" db="EMBL/GenBank/DDBJ databases">
        <title>Rahnella oryzae sp. nov., isolated from rice root.</title>
        <authorList>
            <person name="Zhang X.-X."/>
            <person name="Zhang J."/>
        </authorList>
    </citation>
    <scope>NUCLEOTIDE SEQUENCE [LARGE SCALE GENOMIC DNA]</scope>
    <source>
        <strain evidence="6 7">J11-6</strain>
    </source>
</reference>
<organism evidence="6 7">
    <name type="scientific">Serratia oryzae</name>
    <dbReference type="NCBI Taxonomy" id="2034155"/>
    <lineage>
        <taxon>Bacteria</taxon>
        <taxon>Pseudomonadati</taxon>
        <taxon>Pseudomonadota</taxon>
        <taxon>Gammaproteobacteria</taxon>
        <taxon>Enterobacterales</taxon>
        <taxon>Yersiniaceae</taxon>
        <taxon>Serratia</taxon>
    </lineage>
</organism>
<keyword evidence="7" id="KW-1185">Reference proteome</keyword>
<dbReference type="PANTHER" id="PTHR30329">
    <property type="entry name" value="STATOR ELEMENT OF FLAGELLAR MOTOR COMPLEX"/>
    <property type="match status" value="1"/>
</dbReference>
<evidence type="ECO:0000256" key="4">
    <source>
        <dbReference type="SAM" id="Phobius"/>
    </source>
</evidence>
<keyword evidence="4" id="KW-0812">Transmembrane</keyword>